<evidence type="ECO:0000313" key="4">
    <source>
        <dbReference type="Proteomes" id="UP000220102"/>
    </source>
</evidence>
<dbReference type="SUPFAM" id="SSF88874">
    <property type="entry name" value="Receptor-binding domain of short tail fibre protein gp12"/>
    <property type="match status" value="1"/>
</dbReference>
<sequence>MEFYIGQILMFAGNYAPVNWAFCQGQLLSISSNSALFAILGTQYGGNGQTTFALPDLRGRVPVGTGTGPGLTTRRTGQKFGEEEVPLTVLNMPSHGHNPVAYQGRGEGQTSPGGHTWGPASDSSYSAESPNTPMNANSISQTGGNQPHRNIQPSLGMNYIICIQGLFPPRS</sequence>
<dbReference type="OrthoDB" id="9810174at2"/>
<dbReference type="InterPro" id="IPR037053">
    <property type="entry name" value="Phage_tail_collar_dom_sf"/>
</dbReference>
<evidence type="ECO:0000313" key="3">
    <source>
        <dbReference type="EMBL" id="PEN10396.1"/>
    </source>
</evidence>
<feature type="region of interest" description="Disordered" evidence="1">
    <location>
        <begin position="104"/>
        <end position="152"/>
    </location>
</feature>
<organism evidence="3 4">
    <name type="scientific">Longibacter salinarum</name>
    <dbReference type="NCBI Taxonomy" id="1850348"/>
    <lineage>
        <taxon>Bacteria</taxon>
        <taxon>Pseudomonadati</taxon>
        <taxon>Rhodothermota</taxon>
        <taxon>Rhodothermia</taxon>
        <taxon>Rhodothermales</taxon>
        <taxon>Salisaetaceae</taxon>
        <taxon>Longibacter</taxon>
    </lineage>
</organism>
<comment type="caution">
    <text evidence="3">The sequence shown here is derived from an EMBL/GenBank/DDBJ whole genome shotgun (WGS) entry which is preliminary data.</text>
</comment>
<dbReference type="InterPro" id="IPR011083">
    <property type="entry name" value="Phage_tail_collar_dom"/>
</dbReference>
<dbReference type="Proteomes" id="UP000220102">
    <property type="component" value="Unassembled WGS sequence"/>
</dbReference>
<accession>A0A2A8CTK1</accession>
<proteinExistence type="predicted"/>
<dbReference type="EMBL" id="PDEQ01000014">
    <property type="protein sequence ID" value="PEN10396.1"/>
    <property type="molecule type" value="Genomic_DNA"/>
</dbReference>
<feature type="compositionally biased region" description="Polar residues" evidence="1">
    <location>
        <begin position="121"/>
        <end position="152"/>
    </location>
</feature>
<name>A0A2A8CTK1_9BACT</name>
<evidence type="ECO:0000259" key="2">
    <source>
        <dbReference type="Pfam" id="PF07484"/>
    </source>
</evidence>
<dbReference type="RefSeq" id="WP_098079258.1">
    <property type="nucleotide sequence ID" value="NZ_PDEQ01000014.1"/>
</dbReference>
<protein>
    <submittedName>
        <fullName evidence="3">Phage tail protein</fullName>
    </submittedName>
</protein>
<gene>
    <name evidence="3" type="ORF">CRI94_17225</name>
</gene>
<dbReference type="Gene3D" id="3.90.1340.10">
    <property type="entry name" value="Phage tail collar domain"/>
    <property type="match status" value="1"/>
</dbReference>
<reference evidence="3 4" key="1">
    <citation type="submission" date="2017-10" db="EMBL/GenBank/DDBJ databases">
        <title>Draft genome of Longibacter Salinarum.</title>
        <authorList>
            <person name="Goh K.M."/>
            <person name="Shamsir M.S."/>
            <person name="Lim S.W."/>
        </authorList>
    </citation>
    <scope>NUCLEOTIDE SEQUENCE [LARGE SCALE GENOMIC DNA]</scope>
    <source>
        <strain evidence="3 4">KCTC 52045</strain>
    </source>
</reference>
<feature type="domain" description="Phage tail collar" evidence="2">
    <location>
        <begin position="6"/>
        <end position="62"/>
    </location>
</feature>
<dbReference type="Pfam" id="PF07484">
    <property type="entry name" value="Collar"/>
    <property type="match status" value="1"/>
</dbReference>
<evidence type="ECO:0000256" key="1">
    <source>
        <dbReference type="SAM" id="MobiDB-lite"/>
    </source>
</evidence>
<dbReference type="AlphaFoldDB" id="A0A2A8CTK1"/>
<keyword evidence="4" id="KW-1185">Reference proteome</keyword>